<keyword evidence="1" id="KW-1133">Transmembrane helix</keyword>
<reference evidence="2 3" key="1">
    <citation type="submission" date="2016-11" db="EMBL/GenBank/DDBJ databases">
        <authorList>
            <person name="Jaros S."/>
            <person name="Januszkiewicz K."/>
            <person name="Wedrychowicz H."/>
        </authorList>
    </citation>
    <scope>NUCLEOTIDE SEQUENCE [LARGE SCALE GENOMIC DNA]</scope>
    <source>
        <strain evidence="2 3">DSM 100565</strain>
    </source>
</reference>
<dbReference type="AlphaFoldDB" id="A0A1M6A110"/>
<organism evidence="2 3">
    <name type="scientific">Wenxinia saemankumensis</name>
    <dbReference type="NCBI Taxonomy" id="1447782"/>
    <lineage>
        <taxon>Bacteria</taxon>
        <taxon>Pseudomonadati</taxon>
        <taxon>Pseudomonadota</taxon>
        <taxon>Alphaproteobacteria</taxon>
        <taxon>Rhodobacterales</taxon>
        <taxon>Roseobacteraceae</taxon>
        <taxon>Wenxinia</taxon>
    </lineage>
</organism>
<sequence>MTEDIKAALSRSRDTLLADAVGAAALAILLVGGLGLPHLI</sequence>
<dbReference type="RefSeq" id="WP_280157012.1">
    <property type="nucleotide sequence ID" value="NZ_FQYO01000001.1"/>
</dbReference>
<dbReference type="Proteomes" id="UP000184292">
    <property type="component" value="Unassembled WGS sequence"/>
</dbReference>
<evidence type="ECO:0000256" key="1">
    <source>
        <dbReference type="SAM" id="Phobius"/>
    </source>
</evidence>
<keyword evidence="3" id="KW-1185">Reference proteome</keyword>
<feature type="transmembrane region" description="Helical" evidence="1">
    <location>
        <begin position="16"/>
        <end position="36"/>
    </location>
</feature>
<evidence type="ECO:0000313" key="3">
    <source>
        <dbReference type="Proteomes" id="UP000184292"/>
    </source>
</evidence>
<proteinExistence type="predicted"/>
<evidence type="ECO:0000313" key="2">
    <source>
        <dbReference type="EMBL" id="SHI30172.1"/>
    </source>
</evidence>
<accession>A0A1M6A110</accession>
<gene>
    <name evidence="2" type="ORF">SAMN05444417_0144</name>
</gene>
<keyword evidence="1" id="KW-0812">Transmembrane</keyword>
<dbReference type="EMBL" id="FQYO01000001">
    <property type="protein sequence ID" value="SHI30172.1"/>
    <property type="molecule type" value="Genomic_DNA"/>
</dbReference>
<dbReference type="STRING" id="1447782.SAMN05444417_0144"/>
<name>A0A1M6A110_9RHOB</name>
<keyword evidence="1" id="KW-0472">Membrane</keyword>
<protein>
    <submittedName>
        <fullName evidence="2">Uncharacterized protein</fullName>
    </submittedName>
</protein>